<dbReference type="GO" id="GO:0005615">
    <property type="term" value="C:extracellular space"/>
    <property type="evidence" value="ECO:0007669"/>
    <property type="project" value="TreeGrafter"/>
</dbReference>
<keyword evidence="6" id="KW-1015">Disulfide bond</keyword>
<comment type="similarity">
    <text evidence="7">Belongs to the peptidase S1 family. CLIP subfamily.</text>
</comment>
<evidence type="ECO:0000256" key="4">
    <source>
        <dbReference type="ARBA" id="ARBA00022801"/>
    </source>
</evidence>
<evidence type="ECO:0000313" key="11">
    <source>
        <dbReference type="Proteomes" id="UP000055024"/>
    </source>
</evidence>
<keyword evidence="11" id="KW-1185">Reference proteome</keyword>
<evidence type="ECO:0000256" key="2">
    <source>
        <dbReference type="ARBA" id="ARBA00022525"/>
    </source>
</evidence>
<dbReference type="InterPro" id="IPR043504">
    <property type="entry name" value="Peptidase_S1_PA_chymotrypsin"/>
</dbReference>
<keyword evidence="10" id="KW-0472">Membrane</keyword>
<dbReference type="PROSITE" id="PS00134">
    <property type="entry name" value="TRYPSIN_HIS"/>
    <property type="match status" value="1"/>
</dbReference>
<proteinExistence type="inferred from homology"/>
<feature type="domain" description="Peptidase S1" evidence="9">
    <location>
        <begin position="34"/>
        <end position="272"/>
    </location>
</feature>
<protein>
    <submittedName>
        <fullName evidence="10">Transmembrane protease serine 13</fullName>
    </submittedName>
</protein>
<keyword evidence="10" id="KW-0812">Transmembrane</keyword>
<evidence type="ECO:0000256" key="7">
    <source>
        <dbReference type="ARBA" id="ARBA00024195"/>
    </source>
</evidence>
<evidence type="ECO:0000256" key="3">
    <source>
        <dbReference type="ARBA" id="ARBA00022670"/>
    </source>
</evidence>
<gene>
    <name evidence="10" type="primary">TMPRSS13</name>
    <name evidence="10" type="ORF">T11_16984</name>
</gene>
<dbReference type="InterPro" id="IPR050127">
    <property type="entry name" value="Serine_Proteases_S1"/>
</dbReference>
<keyword evidence="4" id="KW-0378">Hydrolase</keyword>
<dbReference type="Proteomes" id="UP000055024">
    <property type="component" value="Unassembled WGS sequence"/>
</dbReference>
<accession>A0A0V1I767</accession>
<comment type="subcellular location">
    <subcellularLocation>
        <location evidence="1">Secreted</location>
    </subcellularLocation>
</comment>
<dbReference type="PANTHER" id="PTHR24264">
    <property type="entry name" value="TRYPSIN-RELATED"/>
    <property type="match status" value="1"/>
</dbReference>
<evidence type="ECO:0000259" key="9">
    <source>
        <dbReference type="PROSITE" id="PS50240"/>
    </source>
</evidence>
<dbReference type="AlphaFoldDB" id="A0A0V1I767"/>
<keyword evidence="3 10" id="KW-0645">Protease</keyword>
<dbReference type="InterPro" id="IPR001314">
    <property type="entry name" value="Peptidase_S1A"/>
</dbReference>
<evidence type="ECO:0000256" key="6">
    <source>
        <dbReference type="ARBA" id="ARBA00023157"/>
    </source>
</evidence>
<dbReference type="InterPro" id="IPR001254">
    <property type="entry name" value="Trypsin_dom"/>
</dbReference>
<dbReference type="InterPro" id="IPR018114">
    <property type="entry name" value="TRYPSIN_HIS"/>
</dbReference>
<dbReference type="PRINTS" id="PR00722">
    <property type="entry name" value="CHYMOTRYPSIN"/>
</dbReference>
<dbReference type="Pfam" id="PF00089">
    <property type="entry name" value="Trypsin"/>
    <property type="match status" value="1"/>
</dbReference>
<keyword evidence="5" id="KW-0720">Serine protease</keyword>
<dbReference type="CDD" id="cd00190">
    <property type="entry name" value="Tryp_SPc"/>
    <property type="match status" value="1"/>
</dbReference>
<keyword evidence="2" id="KW-0964">Secreted</keyword>
<dbReference type="FunFam" id="2.40.10.10:FF:000002">
    <property type="entry name" value="Transmembrane protease serine"/>
    <property type="match status" value="1"/>
</dbReference>
<dbReference type="GO" id="GO:0006508">
    <property type="term" value="P:proteolysis"/>
    <property type="evidence" value="ECO:0007669"/>
    <property type="project" value="UniProtKB-KW"/>
</dbReference>
<name>A0A0V1I767_9BILA</name>
<feature type="region of interest" description="Disordered" evidence="8">
    <location>
        <begin position="308"/>
        <end position="430"/>
    </location>
</feature>
<dbReference type="EMBL" id="JYDP01000002">
    <property type="protein sequence ID" value="KRZ18689.1"/>
    <property type="molecule type" value="Genomic_DNA"/>
</dbReference>
<dbReference type="SMART" id="SM00020">
    <property type="entry name" value="Tryp_SPc"/>
    <property type="match status" value="1"/>
</dbReference>
<comment type="caution">
    <text evidence="10">The sequence shown here is derived from an EMBL/GenBank/DDBJ whole genome shotgun (WGS) entry which is preliminary data.</text>
</comment>
<sequence>MESLDSNSKKTFSENCGKPYFEPYLTNPKNANPIDSGWVAKPYSFPWTVHIFTHVSGFWYESCGGSLISLYSRNASDTILTASHCVRVNNRFVDPNAITVTAGAFNIKKLEEPHRVTSKVLAYMSNNFGDVSKPNDIAILRLKVEIPHSEYISPVCLPYYYQELPWGETCFVSGWGLTRGKPSPKLRQVGTPILRKNDCRFIDAYDMFCAGDMRGGKDSFQVDSGGPLVCKLNDTFFQIGIVSFGDGNARTDHPGIYTKVSYYVSWIYYEGSMLPESSNSSVGGEEPDCSDDFHDPWALVRNGFQHPGASSDMKSLESTADDAGDWSPYSTNRHSRTNYDRPRIGEGNRPPYSLSNRPTMYEHRPPPPPIFPNLENQMPNLFENGPPMDKHHHSRPFADDSEYQSSLSFPRAPSVNENRPPPSNNRYSDS</sequence>
<feature type="compositionally biased region" description="Basic and acidic residues" evidence="8">
    <location>
        <begin position="337"/>
        <end position="346"/>
    </location>
</feature>
<dbReference type="SUPFAM" id="SSF50494">
    <property type="entry name" value="Trypsin-like serine proteases"/>
    <property type="match status" value="1"/>
</dbReference>
<dbReference type="OrthoDB" id="5915191at2759"/>
<organism evidence="10 11">
    <name type="scientific">Trichinella zimbabwensis</name>
    <dbReference type="NCBI Taxonomy" id="268475"/>
    <lineage>
        <taxon>Eukaryota</taxon>
        <taxon>Metazoa</taxon>
        <taxon>Ecdysozoa</taxon>
        <taxon>Nematoda</taxon>
        <taxon>Enoplea</taxon>
        <taxon>Dorylaimia</taxon>
        <taxon>Trichinellida</taxon>
        <taxon>Trichinellidae</taxon>
        <taxon>Trichinella</taxon>
    </lineage>
</organism>
<dbReference type="Gene3D" id="2.40.10.10">
    <property type="entry name" value="Trypsin-like serine proteases"/>
    <property type="match status" value="1"/>
</dbReference>
<evidence type="ECO:0000256" key="8">
    <source>
        <dbReference type="SAM" id="MobiDB-lite"/>
    </source>
</evidence>
<dbReference type="PANTHER" id="PTHR24264:SF65">
    <property type="entry name" value="SRCR DOMAIN-CONTAINING PROTEIN"/>
    <property type="match status" value="1"/>
</dbReference>
<evidence type="ECO:0000256" key="5">
    <source>
        <dbReference type="ARBA" id="ARBA00022825"/>
    </source>
</evidence>
<reference evidence="10 11" key="1">
    <citation type="submission" date="2015-01" db="EMBL/GenBank/DDBJ databases">
        <title>Evolution of Trichinella species and genotypes.</title>
        <authorList>
            <person name="Korhonen P.K."/>
            <person name="Edoardo P."/>
            <person name="Giuseppe L.R."/>
            <person name="Gasser R.B."/>
        </authorList>
    </citation>
    <scope>NUCLEOTIDE SEQUENCE [LARGE SCALE GENOMIC DNA]</scope>
    <source>
        <strain evidence="10">ISS1029</strain>
    </source>
</reference>
<dbReference type="PROSITE" id="PS50240">
    <property type="entry name" value="TRYPSIN_DOM"/>
    <property type="match status" value="1"/>
</dbReference>
<evidence type="ECO:0000313" key="10">
    <source>
        <dbReference type="EMBL" id="KRZ18689.1"/>
    </source>
</evidence>
<dbReference type="InterPro" id="IPR009003">
    <property type="entry name" value="Peptidase_S1_PA"/>
</dbReference>
<evidence type="ECO:0000256" key="1">
    <source>
        <dbReference type="ARBA" id="ARBA00004613"/>
    </source>
</evidence>
<dbReference type="GO" id="GO:0004252">
    <property type="term" value="F:serine-type endopeptidase activity"/>
    <property type="evidence" value="ECO:0007669"/>
    <property type="project" value="InterPro"/>
</dbReference>